<sequence>MTDMMSKISEGLERAFASQGFAEPSVEDLRDAAGVSLRTLYKYTPSRAEMVLAALENRHQRYTTRVFDNLPKEPEKALDAFLSRIGEWMETETSHGCLFHAAVAADPGSLPLRQLLEHHKYEVAKRAAAATGRFGAETELLVIIEGLTQTWPLRGEAAVKAAKRLSHALRSPSS</sequence>
<proteinExistence type="predicted"/>
<keyword evidence="7" id="KW-1185">Reference proteome</keyword>
<evidence type="ECO:0000259" key="5">
    <source>
        <dbReference type="PROSITE" id="PS50977"/>
    </source>
</evidence>
<dbReference type="InterPro" id="IPR009057">
    <property type="entry name" value="Homeodomain-like_sf"/>
</dbReference>
<evidence type="ECO:0000256" key="2">
    <source>
        <dbReference type="ARBA" id="ARBA00023125"/>
    </source>
</evidence>
<evidence type="ECO:0000313" key="6">
    <source>
        <dbReference type="EMBL" id="SFO37656.1"/>
    </source>
</evidence>
<dbReference type="InterPro" id="IPR001647">
    <property type="entry name" value="HTH_TetR"/>
</dbReference>
<feature type="domain" description="HTH tetR-type" evidence="5">
    <location>
        <begin position="2"/>
        <end position="62"/>
    </location>
</feature>
<evidence type="ECO:0000313" key="7">
    <source>
        <dbReference type="Proteomes" id="UP000198599"/>
    </source>
</evidence>
<name>A0A1I5GP90_9RHOB</name>
<dbReference type="SUPFAM" id="SSF46689">
    <property type="entry name" value="Homeodomain-like"/>
    <property type="match status" value="1"/>
</dbReference>
<feature type="DNA-binding region" description="H-T-H motif" evidence="4">
    <location>
        <begin position="25"/>
        <end position="44"/>
    </location>
</feature>
<keyword evidence="3" id="KW-0804">Transcription</keyword>
<dbReference type="AlphaFoldDB" id="A0A1I5GP90"/>
<gene>
    <name evidence="6" type="ORF">SAMN04487859_1359</name>
</gene>
<keyword evidence="2 4" id="KW-0238">DNA-binding</keyword>
<accession>A0A1I5GP90</accession>
<dbReference type="STRING" id="1005928.SAMN04487859_1359"/>
<protein>
    <submittedName>
        <fullName evidence="6">Transcriptional regulator, TetR family</fullName>
    </submittedName>
</protein>
<dbReference type="PANTHER" id="PTHR47506">
    <property type="entry name" value="TRANSCRIPTIONAL REGULATORY PROTEIN"/>
    <property type="match status" value="1"/>
</dbReference>
<keyword evidence="1" id="KW-0805">Transcription regulation</keyword>
<dbReference type="Proteomes" id="UP000198599">
    <property type="component" value="Unassembled WGS sequence"/>
</dbReference>
<evidence type="ECO:0000256" key="1">
    <source>
        <dbReference type="ARBA" id="ARBA00023015"/>
    </source>
</evidence>
<dbReference type="OrthoDB" id="9787680at2"/>
<evidence type="ECO:0000256" key="3">
    <source>
        <dbReference type="ARBA" id="ARBA00023163"/>
    </source>
</evidence>
<dbReference type="PROSITE" id="PS50977">
    <property type="entry name" value="HTH_TETR_2"/>
    <property type="match status" value="1"/>
</dbReference>
<dbReference type="EMBL" id="FOVP01000035">
    <property type="protein sequence ID" value="SFO37656.1"/>
    <property type="molecule type" value="Genomic_DNA"/>
</dbReference>
<dbReference type="Pfam" id="PF00440">
    <property type="entry name" value="TetR_N"/>
    <property type="match status" value="1"/>
</dbReference>
<dbReference type="Gene3D" id="1.10.357.10">
    <property type="entry name" value="Tetracycline Repressor, domain 2"/>
    <property type="match status" value="1"/>
</dbReference>
<organism evidence="6 7">
    <name type="scientific">Roseovarius lutimaris</name>
    <dbReference type="NCBI Taxonomy" id="1005928"/>
    <lineage>
        <taxon>Bacteria</taxon>
        <taxon>Pseudomonadati</taxon>
        <taxon>Pseudomonadota</taxon>
        <taxon>Alphaproteobacteria</taxon>
        <taxon>Rhodobacterales</taxon>
        <taxon>Roseobacteraceae</taxon>
        <taxon>Roseovarius</taxon>
    </lineage>
</organism>
<evidence type="ECO:0000256" key="4">
    <source>
        <dbReference type="PROSITE-ProRule" id="PRU00335"/>
    </source>
</evidence>
<dbReference type="GO" id="GO:0003677">
    <property type="term" value="F:DNA binding"/>
    <property type="evidence" value="ECO:0007669"/>
    <property type="project" value="UniProtKB-UniRule"/>
</dbReference>
<reference evidence="7" key="1">
    <citation type="submission" date="2016-10" db="EMBL/GenBank/DDBJ databases">
        <authorList>
            <person name="Varghese N."/>
            <person name="Submissions S."/>
        </authorList>
    </citation>
    <scope>NUCLEOTIDE SEQUENCE [LARGE SCALE GENOMIC DNA]</scope>
    <source>
        <strain evidence="7">DSM 28463</strain>
    </source>
</reference>
<dbReference type="PANTHER" id="PTHR47506:SF1">
    <property type="entry name" value="HTH-TYPE TRANSCRIPTIONAL REGULATOR YJDC"/>
    <property type="match status" value="1"/>
</dbReference>